<dbReference type="GO" id="GO:0006401">
    <property type="term" value="P:RNA catabolic process"/>
    <property type="evidence" value="ECO:0000318"/>
    <property type="project" value="GO_Central"/>
</dbReference>
<dbReference type="CDD" id="cd01061">
    <property type="entry name" value="RNase_T2_euk"/>
    <property type="match status" value="1"/>
</dbReference>
<evidence type="ECO:0000256" key="8">
    <source>
        <dbReference type="RuleBase" id="RU004328"/>
    </source>
</evidence>
<protein>
    <submittedName>
        <fullName evidence="11">Putative ribonuclease T2-like protein</fullName>
    </submittedName>
    <submittedName>
        <fullName evidence="10">Ribonuclease T(2)</fullName>
        <ecNumber evidence="10">4.6.1.19</ecNumber>
    </submittedName>
</protein>
<organism evidence="11 12">
    <name type="scientific">Helianthus annuus</name>
    <name type="common">Common sunflower</name>
    <dbReference type="NCBI Taxonomy" id="4232"/>
    <lineage>
        <taxon>Eukaryota</taxon>
        <taxon>Viridiplantae</taxon>
        <taxon>Streptophyta</taxon>
        <taxon>Embryophyta</taxon>
        <taxon>Tracheophyta</taxon>
        <taxon>Spermatophyta</taxon>
        <taxon>Magnoliopsida</taxon>
        <taxon>eudicotyledons</taxon>
        <taxon>Gunneridae</taxon>
        <taxon>Pentapetalae</taxon>
        <taxon>asterids</taxon>
        <taxon>campanulids</taxon>
        <taxon>Asterales</taxon>
        <taxon>Asteraceae</taxon>
        <taxon>Asteroideae</taxon>
        <taxon>Heliantheae alliance</taxon>
        <taxon>Heliantheae</taxon>
        <taxon>Helianthus</taxon>
    </lineage>
</organism>
<evidence type="ECO:0000256" key="1">
    <source>
        <dbReference type="ARBA" id="ARBA00007469"/>
    </source>
</evidence>
<keyword evidence="9" id="KW-1133">Transmembrane helix</keyword>
<dbReference type="InterPro" id="IPR033130">
    <property type="entry name" value="RNase_T2_His_AS_2"/>
</dbReference>
<evidence type="ECO:0000256" key="4">
    <source>
        <dbReference type="ARBA" id="ARBA00022759"/>
    </source>
</evidence>
<keyword evidence="6" id="KW-1015">Disulfide bond</keyword>
<dbReference type="EC" id="4.6.1.19" evidence="10"/>
<gene>
    <name evidence="11" type="ORF">HannXRQ_Chr08g0231491</name>
    <name evidence="10" type="ORF">HanXRQr2_Chr08g0347911</name>
</gene>
<keyword evidence="9" id="KW-0812">Transmembrane</keyword>
<evidence type="ECO:0000256" key="5">
    <source>
        <dbReference type="ARBA" id="ARBA00022801"/>
    </source>
</evidence>
<dbReference type="InterPro" id="IPR001568">
    <property type="entry name" value="RNase_T2-like"/>
</dbReference>
<dbReference type="Proteomes" id="UP000215914">
    <property type="component" value="Chromosome 8"/>
</dbReference>
<dbReference type="Gramene" id="mRNA:HanXRQr2_Chr08g0347911">
    <property type="protein sequence ID" value="mRNA:HanXRQr2_Chr08g0347911"/>
    <property type="gene ID" value="HanXRQr2_Chr08g0347911"/>
</dbReference>
<keyword evidence="2" id="KW-0540">Nuclease</keyword>
<evidence type="ECO:0000256" key="7">
    <source>
        <dbReference type="ARBA" id="ARBA00023239"/>
    </source>
</evidence>
<feature type="transmembrane region" description="Helical" evidence="9">
    <location>
        <begin position="26"/>
        <end position="53"/>
    </location>
</feature>
<dbReference type="FunFam" id="3.90.730.10:FF:000007">
    <property type="entry name" value="Ribonuclease T2"/>
    <property type="match status" value="1"/>
</dbReference>
<keyword evidence="9" id="KW-0472">Membrane</keyword>
<evidence type="ECO:0000256" key="2">
    <source>
        <dbReference type="ARBA" id="ARBA00022722"/>
    </source>
</evidence>
<dbReference type="GO" id="GO:0033897">
    <property type="term" value="F:ribonuclease T2 activity"/>
    <property type="evidence" value="ECO:0007669"/>
    <property type="project" value="UniProtKB-EC"/>
</dbReference>
<dbReference type="PANTHER" id="PTHR11240">
    <property type="entry name" value="RIBONUCLEASE T2"/>
    <property type="match status" value="1"/>
</dbReference>
<dbReference type="InParanoid" id="A0A251U7A1"/>
<name>A0A251U7A1_HELAN</name>
<dbReference type="GO" id="GO:0005576">
    <property type="term" value="C:extracellular region"/>
    <property type="evidence" value="ECO:0000318"/>
    <property type="project" value="GO_Central"/>
</dbReference>
<comment type="similarity">
    <text evidence="1 8">Belongs to the RNase T2 family.</text>
</comment>
<dbReference type="SUPFAM" id="SSF55895">
    <property type="entry name" value="Ribonuclease Rh-like"/>
    <property type="match status" value="1"/>
</dbReference>
<sequence>MSSCCLYKYQCLPHLLHHKSSTNRKLGCITTMASHLTTVVLLSVLLFGFTYAVDFDYFTLVLQWPATACEINSKTCCPYNGCCPGGSPPPGFTIRSLWPDYNDGTYPECCEGAPYNENSLSSLSDAMTKYWTILNCKMSSSCTQKRPFWAHQWEKHGTCATSVVGDQQGYFLTTLQLYLKYNVTDVLIQAKIKPSNSKTYPSASIISAIEDAFDTTPQLTCNDDTVYQVRLCFDKEFKVRECVGESNKCPQYVRLPKFAFRNVTTSTEDWLMSTIKSVV</sequence>
<dbReference type="EMBL" id="CM007897">
    <property type="protein sequence ID" value="OTG19205.1"/>
    <property type="molecule type" value="Genomic_DNA"/>
</dbReference>
<dbReference type="InterPro" id="IPR033697">
    <property type="entry name" value="Ribonuclease_T2_eukaryotic"/>
</dbReference>
<keyword evidence="7 10" id="KW-0456">Lyase</keyword>
<dbReference type="OrthoDB" id="435754at2759"/>
<evidence type="ECO:0000256" key="6">
    <source>
        <dbReference type="ARBA" id="ARBA00023157"/>
    </source>
</evidence>
<dbReference type="PANTHER" id="PTHR11240:SF22">
    <property type="entry name" value="RIBONUCLEASE T2"/>
    <property type="match status" value="1"/>
</dbReference>
<evidence type="ECO:0000313" key="11">
    <source>
        <dbReference type="EMBL" id="OTG19205.1"/>
    </source>
</evidence>
<reference evidence="10 12" key="1">
    <citation type="journal article" date="2017" name="Nature">
        <title>The sunflower genome provides insights into oil metabolism, flowering and Asterid evolution.</title>
        <authorList>
            <person name="Badouin H."/>
            <person name="Gouzy J."/>
            <person name="Grassa C.J."/>
            <person name="Murat F."/>
            <person name="Staton S.E."/>
            <person name="Cottret L."/>
            <person name="Lelandais-Briere C."/>
            <person name="Owens G.L."/>
            <person name="Carrere S."/>
            <person name="Mayjonade B."/>
            <person name="Legrand L."/>
            <person name="Gill N."/>
            <person name="Kane N.C."/>
            <person name="Bowers J.E."/>
            <person name="Hubner S."/>
            <person name="Bellec A."/>
            <person name="Berard A."/>
            <person name="Berges H."/>
            <person name="Blanchet N."/>
            <person name="Boniface M.C."/>
            <person name="Brunel D."/>
            <person name="Catrice O."/>
            <person name="Chaidir N."/>
            <person name="Claudel C."/>
            <person name="Donnadieu C."/>
            <person name="Faraut T."/>
            <person name="Fievet G."/>
            <person name="Helmstetter N."/>
            <person name="King M."/>
            <person name="Knapp S.J."/>
            <person name="Lai Z."/>
            <person name="Le Paslier M.C."/>
            <person name="Lippi Y."/>
            <person name="Lorenzon L."/>
            <person name="Mandel J.R."/>
            <person name="Marage G."/>
            <person name="Marchand G."/>
            <person name="Marquand E."/>
            <person name="Bret-Mestries E."/>
            <person name="Morien E."/>
            <person name="Nambeesan S."/>
            <person name="Nguyen T."/>
            <person name="Pegot-Espagnet P."/>
            <person name="Pouilly N."/>
            <person name="Raftis F."/>
            <person name="Sallet E."/>
            <person name="Schiex T."/>
            <person name="Thomas J."/>
            <person name="Vandecasteele C."/>
            <person name="Vares D."/>
            <person name="Vear F."/>
            <person name="Vautrin S."/>
            <person name="Crespi M."/>
            <person name="Mangin B."/>
            <person name="Burke J.M."/>
            <person name="Salse J."/>
            <person name="Munos S."/>
            <person name="Vincourt P."/>
            <person name="Rieseberg L.H."/>
            <person name="Langlade N.B."/>
        </authorList>
    </citation>
    <scope>NUCLEOTIDE SEQUENCE [LARGE SCALE GENOMIC DNA]</scope>
    <source>
        <strain evidence="12">cv. SF193</strain>
        <tissue evidence="10">Leaves</tissue>
    </source>
</reference>
<evidence type="ECO:0000313" key="12">
    <source>
        <dbReference type="Proteomes" id="UP000215914"/>
    </source>
</evidence>
<dbReference type="GO" id="GO:0004521">
    <property type="term" value="F:RNA endonuclease activity"/>
    <property type="evidence" value="ECO:0000318"/>
    <property type="project" value="GO_Central"/>
</dbReference>
<dbReference type="InterPro" id="IPR036430">
    <property type="entry name" value="RNase_T2-like_sf"/>
</dbReference>
<accession>A0A251U7A1</accession>
<evidence type="ECO:0000313" key="10">
    <source>
        <dbReference type="EMBL" id="KAF5796139.1"/>
    </source>
</evidence>
<dbReference type="GO" id="GO:0003723">
    <property type="term" value="F:RNA binding"/>
    <property type="evidence" value="ECO:0007669"/>
    <property type="project" value="InterPro"/>
</dbReference>
<keyword evidence="4" id="KW-0255">Endonuclease</keyword>
<keyword evidence="3" id="KW-0732">Signal</keyword>
<dbReference type="Gene3D" id="3.90.730.10">
    <property type="entry name" value="Ribonuclease T2-like"/>
    <property type="match status" value="1"/>
</dbReference>
<proteinExistence type="inferred from homology"/>
<dbReference type="AlphaFoldDB" id="A0A251U7A1"/>
<evidence type="ECO:0000256" key="3">
    <source>
        <dbReference type="ARBA" id="ARBA00022729"/>
    </source>
</evidence>
<reference evidence="10" key="3">
    <citation type="submission" date="2020-06" db="EMBL/GenBank/DDBJ databases">
        <title>Helianthus annuus Genome sequencing and assembly Release 2.</title>
        <authorList>
            <person name="Gouzy J."/>
            <person name="Langlade N."/>
            <person name="Munos S."/>
        </authorList>
    </citation>
    <scope>NUCLEOTIDE SEQUENCE</scope>
    <source>
        <tissue evidence="10">Leaves</tissue>
    </source>
</reference>
<reference evidence="11" key="2">
    <citation type="submission" date="2017-02" db="EMBL/GenBank/DDBJ databases">
        <title>Sunflower complete genome.</title>
        <authorList>
            <person name="Langlade N."/>
            <person name="Munos S."/>
        </authorList>
    </citation>
    <scope>NUCLEOTIDE SEQUENCE [LARGE SCALE GENOMIC DNA]</scope>
    <source>
        <tissue evidence="11">Leaves</tissue>
    </source>
</reference>
<evidence type="ECO:0000256" key="9">
    <source>
        <dbReference type="SAM" id="Phobius"/>
    </source>
</evidence>
<dbReference type="Pfam" id="PF00445">
    <property type="entry name" value="Ribonuclease_T2"/>
    <property type="match status" value="1"/>
</dbReference>
<dbReference type="PROSITE" id="PS00531">
    <property type="entry name" value="RNASE_T2_2"/>
    <property type="match status" value="1"/>
</dbReference>
<dbReference type="EMBL" id="MNCJ02000323">
    <property type="protein sequence ID" value="KAF5796139.1"/>
    <property type="molecule type" value="Genomic_DNA"/>
</dbReference>
<dbReference type="GO" id="GO:0016787">
    <property type="term" value="F:hydrolase activity"/>
    <property type="evidence" value="ECO:0007669"/>
    <property type="project" value="UniProtKB-KW"/>
</dbReference>
<keyword evidence="12" id="KW-1185">Reference proteome</keyword>
<keyword evidence="5" id="KW-0378">Hydrolase</keyword>